<sequence length="1037" mass="117574">MMVDLLAGYDGRILAESSRDLTTFDSLIGAHRLTCLPQGYANAVPSSSATWTHILRDENPTHARAFLDDVGIKGPNTTYNDELIIPGSGVRRFVYEFLTTASRIFGRFELAGITISGHKLVAAVPQMHIVGTVVSLEGWHLDHGVVNKVLKWVECTNVSEVRSFLGVAGIARRWIKNFSIIVRPLTRLTRKDAPFVWGEEEHEAMEYVKHRVTSAPVLRKIDYELARTITPHDERLTDHGLVIVAVDSSLHGAGWVLYQVDVVEKHPALFGSCTFNEVESRYSQPKLELYGVFRAFKELRHRIWGTYFRLDVDAKSLKQMISSPDLPNAPMTRWVSYLRLFDFYVNHVPATAHQASDGLSRRPPASDDSDESDGEEYLERVLAATELREEIELYAHRIRERRRIEDGALFDSERISTTPCLATLGVTEFGEEALSTLHDESTTTDLDGGTLLSSSPFVLSLTDTDAAFFVPNDFMRRHTPQELCQTYLIAGEEVDLPITEYQYAYVLSPSIISSDPREESGRSPFASRSLYPQNDGVFYSGAGHKFGKKDEESDGQWAEVLGYLKDGSIPPRCASLEQRKKFLSFCSRFMLSGERLWLAQKGKMPRLVITDKTRRKIILAEAHNQCGHRGRDATYTRLAERYYWPNMYDEVSTFVRSCNACQFRSKARPVMTYSPSWSISILRKFHLDTIYMPRGRKKMRYILKAIEPVIGWPEARASRRNTSEAWSKFIYTDIICRFSCIPVFVCDNGPEFKGAVKHLFDKYGIVCILVAPYHPEANGVAERSHQTLVNSILKACGNEPQEWPLYLPGALLAMRTTTSRMTGYTPYYLLYSQNPVFGFDLSDRTWSTLDWFAVKDTDDLIALRLQQITRREKDIGRATEKLNKARAKAVEDYEKRNAGRIQTEMLAVGTLVLVHQTCWTTSTATRARCAGQGHGTEMRGAFAADRVKRFFHRFENQTMTELPALRDRLQPARADETVASITSSYSLSYEFRSIVDGSRCLTIGDLDDEHTVLGNHSIESTNLADLARDAQRVQAWW</sequence>
<evidence type="ECO:0000313" key="11">
    <source>
        <dbReference type="Proteomes" id="UP000092993"/>
    </source>
</evidence>
<dbReference type="InterPro" id="IPR012337">
    <property type="entry name" value="RNaseH-like_sf"/>
</dbReference>
<dbReference type="Pfam" id="PF17917">
    <property type="entry name" value="RT_RNaseH"/>
    <property type="match status" value="1"/>
</dbReference>
<feature type="region of interest" description="Disordered" evidence="8">
    <location>
        <begin position="354"/>
        <end position="375"/>
    </location>
</feature>
<reference evidence="10 11" key="1">
    <citation type="submission" date="2016-03" db="EMBL/GenBank/DDBJ databases">
        <title>Whole genome sequencing of Grifola frondosa 9006-11.</title>
        <authorList>
            <person name="Min B."/>
            <person name="Park H."/>
            <person name="Kim J.-G."/>
            <person name="Cho H."/>
            <person name="Oh Y.-L."/>
            <person name="Kong W.-S."/>
            <person name="Choi I.-G."/>
        </authorList>
    </citation>
    <scope>NUCLEOTIDE SEQUENCE [LARGE SCALE GENOMIC DNA]</scope>
    <source>
        <strain evidence="10 11">9006-11</strain>
    </source>
</reference>
<dbReference type="InterPro" id="IPR041588">
    <property type="entry name" value="Integrase_H2C2"/>
</dbReference>
<dbReference type="CDD" id="cd09274">
    <property type="entry name" value="RNase_HI_RT_Ty3"/>
    <property type="match status" value="1"/>
</dbReference>
<dbReference type="Proteomes" id="UP000092993">
    <property type="component" value="Unassembled WGS sequence"/>
</dbReference>
<dbReference type="GO" id="GO:0003723">
    <property type="term" value="F:RNA binding"/>
    <property type="evidence" value="ECO:0007669"/>
    <property type="project" value="UniProtKB-KW"/>
</dbReference>
<dbReference type="InterPro" id="IPR050951">
    <property type="entry name" value="Retrovirus_Pol_polyprotein"/>
</dbReference>
<dbReference type="GO" id="GO:0015074">
    <property type="term" value="P:DNA integration"/>
    <property type="evidence" value="ECO:0007669"/>
    <property type="project" value="InterPro"/>
</dbReference>
<dbReference type="Gene3D" id="3.30.420.10">
    <property type="entry name" value="Ribonuclease H-like superfamily/Ribonuclease H"/>
    <property type="match status" value="1"/>
</dbReference>
<dbReference type="PROSITE" id="PS50994">
    <property type="entry name" value="INTEGRASE"/>
    <property type="match status" value="1"/>
</dbReference>
<dbReference type="OMA" id="HRIRREP"/>
<comment type="caution">
    <text evidence="10">The sequence shown here is derived from an EMBL/GenBank/DDBJ whole genome shotgun (WGS) entry which is preliminary data.</text>
</comment>
<keyword evidence="4" id="KW-0255">Endonuclease</keyword>
<keyword evidence="5" id="KW-0378">Hydrolase</keyword>
<keyword evidence="7" id="KW-0695">RNA-directed DNA polymerase</keyword>
<organism evidence="10 11">
    <name type="scientific">Grifola frondosa</name>
    <name type="common">Maitake</name>
    <name type="synonym">Polyporus frondosus</name>
    <dbReference type="NCBI Taxonomy" id="5627"/>
    <lineage>
        <taxon>Eukaryota</taxon>
        <taxon>Fungi</taxon>
        <taxon>Dikarya</taxon>
        <taxon>Basidiomycota</taxon>
        <taxon>Agaricomycotina</taxon>
        <taxon>Agaricomycetes</taxon>
        <taxon>Polyporales</taxon>
        <taxon>Grifolaceae</taxon>
        <taxon>Grifola</taxon>
    </lineage>
</organism>
<evidence type="ECO:0000259" key="9">
    <source>
        <dbReference type="PROSITE" id="PS50994"/>
    </source>
</evidence>
<gene>
    <name evidence="10" type="primary">Tf2-9_0</name>
    <name evidence="10" type="ORF">A0H81_10024</name>
</gene>
<dbReference type="AlphaFoldDB" id="A0A1C7M0F8"/>
<dbReference type="EMBL" id="LUGG01000014">
    <property type="protein sequence ID" value="OBZ70423.1"/>
    <property type="molecule type" value="Genomic_DNA"/>
</dbReference>
<dbReference type="InterPro" id="IPR001584">
    <property type="entry name" value="Integrase_cat-core"/>
</dbReference>
<dbReference type="Pfam" id="PF17921">
    <property type="entry name" value="Integrase_H2C2"/>
    <property type="match status" value="1"/>
</dbReference>
<name>A0A1C7M0F8_GRIFR</name>
<keyword evidence="11" id="KW-1185">Reference proteome</keyword>
<keyword evidence="1" id="KW-0808">Transferase</keyword>
<dbReference type="Gene3D" id="1.10.340.70">
    <property type="match status" value="1"/>
</dbReference>
<keyword evidence="2" id="KW-0548">Nucleotidyltransferase</keyword>
<dbReference type="STRING" id="5627.A0A1C7M0F8"/>
<keyword evidence="6" id="KW-0694">RNA-binding</keyword>
<dbReference type="FunFam" id="1.10.340.70:FF:000001">
    <property type="entry name" value="Retrovirus-related Pol polyprotein from transposon gypsy-like Protein"/>
    <property type="match status" value="1"/>
</dbReference>
<dbReference type="PANTHER" id="PTHR37984">
    <property type="entry name" value="PROTEIN CBG26694"/>
    <property type="match status" value="1"/>
</dbReference>
<dbReference type="GO" id="GO:0005634">
    <property type="term" value="C:nucleus"/>
    <property type="evidence" value="ECO:0007669"/>
    <property type="project" value="UniProtKB-ARBA"/>
</dbReference>
<dbReference type="InterPro" id="IPR036397">
    <property type="entry name" value="RNaseH_sf"/>
</dbReference>
<evidence type="ECO:0000256" key="8">
    <source>
        <dbReference type="SAM" id="MobiDB-lite"/>
    </source>
</evidence>
<evidence type="ECO:0000256" key="3">
    <source>
        <dbReference type="ARBA" id="ARBA00022722"/>
    </source>
</evidence>
<evidence type="ECO:0000256" key="7">
    <source>
        <dbReference type="ARBA" id="ARBA00022918"/>
    </source>
</evidence>
<dbReference type="SUPFAM" id="SSF53098">
    <property type="entry name" value="Ribonuclease H-like"/>
    <property type="match status" value="1"/>
</dbReference>
<dbReference type="Gene3D" id="3.30.70.270">
    <property type="match status" value="1"/>
</dbReference>
<dbReference type="GO" id="GO:0016787">
    <property type="term" value="F:hydrolase activity"/>
    <property type="evidence" value="ECO:0007669"/>
    <property type="project" value="UniProtKB-KW"/>
</dbReference>
<dbReference type="InterPro" id="IPR041373">
    <property type="entry name" value="RT_RNaseH"/>
</dbReference>
<dbReference type="PANTHER" id="PTHR37984:SF5">
    <property type="entry name" value="PROTEIN NYNRIN-LIKE"/>
    <property type="match status" value="1"/>
</dbReference>
<dbReference type="OrthoDB" id="2732387at2759"/>
<evidence type="ECO:0000256" key="6">
    <source>
        <dbReference type="ARBA" id="ARBA00022884"/>
    </source>
</evidence>
<evidence type="ECO:0000313" key="10">
    <source>
        <dbReference type="EMBL" id="OBZ70423.1"/>
    </source>
</evidence>
<evidence type="ECO:0000256" key="4">
    <source>
        <dbReference type="ARBA" id="ARBA00022759"/>
    </source>
</evidence>
<proteinExistence type="predicted"/>
<dbReference type="InterPro" id="IPR043128">
    <property type="entry name" value="Rev_trsase/Diguanyl_cyclase"/>
</dbReference>
<dbReference type="SUPFAM" id="SSF56672">
    <property type="entry name" value="DNA/RNA polymerases"/>
    <property type="match status" value="1"/>
</dbReference>
<keyword evidence="3" id="KW-0540">Nuclease</keyword>
<dbReference type="FunFam" id="3.30.70.270:FF:000063">
    <property type="entry name" value="Zinc knuckle domaincontaining protein"/>
    <property type="match status" value="1"/>
</dbReference>
<evidence type="ECO:0000256" key="5">
    <source>
        <dbReference type="ARBA" id="ARBA00022801"/>
    </source>
</evidence>
<accession>A0A1C7M0F8</accession>
<evidence type="ECO:0000256" key="1">
    <source>
        <dbReference type="ARBA" id="ARBA00022679"/>
    </source>
</evidence>
<protein>
    <submittedName>
        <fullName evidence="10">Transposon Tf2-9 polyprotein</fullName>
    </submittedName>
</protein>
<dbReference type="GO" id="GO:0004519">
    <property type="term" value="F:endonuclease activity"/>
    <property type="evidence" value="ECO:0007669"/>
    <property type="project" value="UniProtKB-KW"/>
</dbReference>
<feature type="domain" description="Integrase catalytic" evidence="9">
    <location>
        <begin position="671"/>
        <end position="834"/>
    </location>
</feature>
<evidence type="ECO:0000256" key="2">
    <source>
        <dbReference type="ARBA" id="ARBA00022695"/>
    </source>
</evidence>
<dbReference type="GO" id="GO:0003964">
    <property type="term" value="F:RNA-directed DNA polymerase activity"/>
    <property type="evidence" value="ECO:0007669"/>
    <property type="project" value="UniProtKB-KW"/>
</dbReference>
<dbReference type="InterPro" id="IPR043502">
    <property type="entry name" value="DNA/RNA_pol_sf"/>
</dbReference>